<evidence type="ECO:0000256" key="9">
    <source>
        <dbReference type="ARBA" id="ARBA00022842"/>
    </source>
</evidence>
<keyword evidence="5" id="KW-0819">tRNA processing</keyword>
<dbReference type="GO" id="GO:0005524">
    <property type="term" value="F:ATP binding"/>
    <property type="evidence" value="ECO:0007669"/>
    <property type="project" value="UniProtKB-KW"/>
</dbReference>
<dbReference type="SUPFAM" id="SSF56112">
    <property type="entry name" value="Protein kinase-like (PK-like)"/>
    <property type="match status" value="1"/>
</dbReference>
<dbReference type="PANTHER" id="PTHR33540">
    <property type="entry name" value="TRNA THREONYLCARBAMOYLADENOSINE BIOSYNTHESIS PROTEIN TSAE"/>
    <property type="match status" value="1"/>
</dbReference>
<feature type="domain" description="Aminoglycoside phosphotransferase" evidence="11">
    <location>
        <begin position="226"/>
        <end position="435"/>
    </location>
</feature>
<dbReference type="InterPro" id="IPR011009">
    <property type="entry name" value="Kinase-like_dom_sf"/>
</dbReference>
<dbReference type="InterPro" id="IPR012180">
    <property type="entry name" value="Bifunc_ATPase/PTrfase"/>
</dbReference>
<dbReference type="HOGENOM" id="CLU_021467_2_1_5"/>
<dbReference type="PANTHER" id="PTHR33540:SF2">
    <property type="entry name" value="TRNA THREONYLCARBAMOYLADENOSINE BIOSYNTHESIS PROTEIN TSAE"/>
    <property type="match status" value="1"/>
</dbReference>
<keyword evidence="6" id="KW-0479">Metal-binding</keyword>
<dbReference type="GO" id="GO:0002949">
    <property type="term" value="P:tRNA threonylcarbamoyladenosine modification"/>
    <property type="evidence" value="ECO:0007669"/>
    <property type="project" value="InterPro"/>
</dbReference>
<dbReference type="Pfam" id="PF02367">
    <property type="entry name" value="TsaE"/>
    <property type="match status" value="1"/>
</dbReference>
<evidence type="ECO:0000259" key="11">
    <source>
        <dbReference type="Pfam" id="PF01636"/>
    </source>
</evidence>
<keyword evidence="4" id="KW-0963">Cytoplasm</keyword>
<dbReference type="STRING" id="1094558.ME5_00442"/>
<accession>J1K1Z7</accession>
<dbReference type="Gene3D" id="3.30.200.20">
    <property type="entry name" value="Phosphorylase Kinase, domain 1"/>
    <property type="match status" value="1"/>
</dbReference>
<proteinExistence type="inferred from homology"/>
<comment type="caution">
    <text evidence="12">The sequence shown here is derived from an EMBL/GenBank/DDBJ whole genome shotgun (WGS) entry which is preliminary data.</text>
</comment>
<keyword evidence="13" id="KW-1185">Reference proteome</keyword>
<dbReference type="Gene3D" id="3.40.50.300">
    <property type="entry name" value="P-loop containing nucleotide triphosphate hydrolases"/>
    <property type="match status" value="1"/>
</dbReference>
<dbReference type="eggNOG" id="COG3178">
    <property type="taxonomic scope" value="Bacteria"/>
</dbReference>
<dbReference type="Gene3D" id="3.90.1200.10">
    <property type="match status" value="1"/>
</dbReference>
<comment type="subcellular location">
    <subcellularLocation>
        <location evidence="1">Cytoplasm</location>
    </subcellularLocation>
</comment>
<name>J1K1Z7_9HYPH</name>
<keyword evidence="8" id="KW-0067">ATP-binding</keyword>
<evidence type="ECO:0000256" key="6">
    <source>
        <dbReference type="ARBA" id="ARBA00022723"/>
    </source>
</evidence>
<dbReference type="EMBL" id="AIMB01000003">
    <property type="protein sequence ID" value="EJF91110.1"/>
    <property type="molecule type" value="Genomic_DNA"/>
</dbReference>
<evidence type="ECO:0000256" key="1">
    <source>
        <dbReference type="ARBA" id="ARBA00004496"/>
    </source>
</evidence>
<dbReference type="GO" id="GO:0046872">
    <property type="term" value="F:metal ion binding"/>
    <property type="evidence" value="ECO:0007669"/>
    <property type="project" value="UniProtKB-KW"/>
</dbReference>
<dbReference type="Pfam" id="PF01636">
    <property type="entry name" value="APH"/>
    <property type="match status" value="1"/>
</dbReference>
<dbReference type="InterPro" id="IPR027417">
    <property type="entry name" value="P-loop_NTPase"/>
</dbReference>
<dbReference type="OrthoDB" id="9809275at2"/>
<evidence type="ECO:0000313" key="13">
    <source>
        <dbReference type="Proteomes" id="UP000008952"/>
    </source>
</evidence>
<dbReference type="RefSeq" id="WP_008038023.1">
    <property type="nucleotide sequence ID" value="NZ_JH725147.1"/>
</dbReference>
<evidence type="ECO:0000256" key="5">
    <source>
        <dbReference type="ARBA" id="ARBA00022694"/>
    </source>
</evidence>
<keyword evidence="9" id="KW-0460">Magnesium</keyword>
<gene>
    <name evidence="12" type="ORF">ME5_00442</name>
</gene>
<dbReference type="NCBIfam" id="TIGR00150">
    <property type="entry name" value="T6A_YjeE"/>
    <property type="match status" value="1"/>
</dbReference>
<sequence>MQFSFFLENEKATHFFAQDFSLALRKGDLITLEGDLGAGKSTFARAIIRTLANDMMLDVPSPTFTLVQNYALERFHITHADLYRIFYPEEIDELGFEEARQDGILLVEWPQKAEGALKDIDFSVTFSHEKKGRQIEIEAHDSAAKRLQHSLDIRNFLEKNGRRYYSRRFFTGDASARFYEILIADHNDDTVCDDHSSTPHTEVLMDAPQMEMPEISPVQTGENYAKKAHLSETIYQFIGIDRLILNHGFVAPTIHAYDGENGLLIMNDLGREGILDTNCQPLLDRYIASAELLAHFHQKDWPNAVSFSDFSFQIPSYDRTVLQVEVSLLLDWYVPFKMHQRFYDEQRVEFFAQWSPFFDFFEKAEQTFVMRDFHSPNILWREGENKLNRLGLLDFQDGQIGATAYDVVSLAQDARVALSPEFEKKVVAAYCTERKKLPRFFDEDAFHKIYAIAGAQRSSKILGLFIRLNDRDHKPQYLKLLPHCQDYLKRNLSHPELYNLREFYRVTGLIDG</sequence>
<dbReference type="InterPro" id="IPR003442">
    <property type="entry name" value="T6A_TsaE"/>
</dbReference>
<comment type="similarity">
    <text evidence="2">Belongs to the TsaE family.</text>
</comment>
<evidence type="ECO:0000256" key="8">
    <source>
        <dbReference type="ARBA" id="ARBA00022840"/>
    </source>
</evidence>
<reference evidence="12 13" key="1">
    <citation type="submission" date="2012-03" db="EMBL/GenBank/DDBJ databases">
        <title>The Genome Sequence of Bartonella tamiae Th239.</title>
        <authorList>
            <consortium name="The Broad Institute Genome Sequencing Platform"/>
            <consortium name="The Broad Institute Genome Sequencing Center for Infectious Disease"/>
            <person name="Feldgarden M."/>
            <person name="Kirby J."/>
            <person name="Kosoy M."/>
            <person name="Birtles R."/>
            <person name="Probert W.S."/>
            <person name="Chiaraviglio L."/>
            <person name="Young S.K."/>
            <person name="Zeng Q."/>
            <person name="Gargeya S."/>
            <person name="Fitzgerald M."/>
            <person name="Haas B."/>
            <person name="Abouelleil A."/>
            <person name="Alvarado L."/>
            <person name="Arachchi H.M."/>
            <person name="Berlin A."/>
            <person name="Chapman S.B."/>
            <person name="Gearin G."/>
            <person name="Goldberg J."/>
            <person name="Griggs A."/>
            <person name="Gujja S."/>
            <person name="Hansen M."/>
            <person name="Heiman D."/>
            <person name="Howarth C."/>
            <person name="Larimer J."/>
            <person name="Lui A."/>
            <person name="MacDonald P.J.P."/>
            <person name="McCowen C."/>
            <person name="Montmayeur A."/>
            <person name="Murphy C."/>
            <person name="Neiman D."/>
            <person name="Pearson M."/>
            <person name="Priest M."/>
            <person name="Roberts A."/>
            <person name="Saif S."/>
            <person name="Shea T."/>
            <person name="Sisk P."/>
            <person name="Stolte C."/>
            <person name="Sykes S."/>
            <person name="Wortman J."/>
            <person name="Nusbaum C."/>
            <person name="Birren B."/>
        </authorList>
    </citation>
    <scope>NUCLEOTIDE SEQUENCE [LARGE SCALE GENOMIC DNA]</scope>
    <source>
        <strain evidence="12 13">Th239</strain>
    </source>
</reference>
<evidence type="ECO:0000256" key="2">
    <source>
        <dbReference type="ARBA" id="ARBA00007599"/>
    </source>
</evidence>
<evidence type="ECO:0000256" key="3">
    <source>
        <dbReference type="ARBA" id="ARBA00019010"/>
    </source>
</evidence>
<dbReference type="SUPFAM" id="SSF52540">
    <property type="entry name" value="P-loop containing nucleoside triphosphate hydrolases"/>
    <property type="match status" value="1"/>
</dbReference>
<organism evidence="12 13">
    <name type="scientific">Bartonella tamiae Th239</name>
    <dbReference type="NCBI Taxonomy" id="1094558"/>
    <lineage>
        <taxon>Bacteria</taxon>
        <taxon>Pseudomonadati</taxon>
        <taxon>Pseudomonadota</taxon>
        <taxon>Alphaproteobacteria</taxon>
        <taxon>Hyphomicrobiales</taxon>
        <taxon>Bartonellaceae</taxon>
        <taxon>Bartonella</taxon>
    </lineage>
</organism>
<dbReference type="PATRIC" id="fig|1094558.3.peg.491"/>
<keyword evidence="7" id="KW-0547">Nucleotide-binding</keyword>
<evidence type="ECO:0000313" key="12">
    <source>
        <dbReference type="EMBL" id="EJF91110.1"/>
    </source>
</evidence>
<evidence type="ECO:0000256" key="10">
    <source>
        <dbReference type="ARBA" id="ARBA00032441"/>
    </source>
</evidence>
<dbReference type="InterPro" id="IPR002575">
    <property type="entry name" value="Aminoglycoside_PTrfase"/>
</dbReference>
<dbReference type="eggNOG" id="COG0802">
    <property type="taxonomic scope" value="Bacteria"/>
</dbReference>
<dbReference type="Proteomes" id="UP000008952">
    <property type="component" value="Unassembled WGS sequence"/>
</dbReference>
<dbReference type="AlphaFoldDB" id="J1K1Z7"/>
<dbReference type="GO" id="GO:0005737">
    <property type="term" value="C:cytoplasm"/>
    <property type="evidence" value="ECO:0007669"/>
    <property type="project" value="UniProtKB-SubCell"/>
</dbReference>
<evidence type="ECO:0000256" key="4">
    <source>
        <dbReference type="ARBA" id="ARBA00022490"/>
    </source>
</evidence>
<dbReference type="PIRSF" id="PIRSF036599">
    <property type="entry name" value="AtpPhos"/>
    <property type="match status" value="1"/>
</dbReference>
<protein>
    <recommendedName>
        <fullName evidence="3">tRNA threonylcarbamoyladenosine biosynthesis protein TsaE</fullName>
    </recommendedName>
    <alternativeName>
        <fullName evidence="10">t(6)A37 threonylcarbamoyladenosine biosynthesis protein TsaE</fullName>
    </alternativeName>
</protein>
<evidence type="ECO:0000256" key="7">
    <source>
        <dbReference type="ARBA" id="ARBA00022741"/>
    </source>
</evidence>